<reference evidence="9 10" key="1">
    <citation type="submission" date="2024-05" db="EMBL/GenBank/DDBJ databases">
        <title>Genetic variation in Jamaican populations of the coffee berry borer (Hypothenemus hampei).</title>
        <authorList>
            <person name="Errbii M."/>
            <person name="Myrie A."/>
        </authorList>
    </citation>
    <scope>NUCLEOTIDE SEQUENCE [LARGE SCALE GENOMIC DNA]</scope>
    <source>
        <strain evidence="9">JA-Hopewell-2020-01-JO</strain>
        <tissue evidence="9">Whole body</tissue>
    </source>
</reference>
<evidence type="ECO:0000256" key="4">
    <source>
        <dbReference type="ARBA" id="ARBA00022989"/>
    </source>
</evidence>
<evidence type="ECO:0000256" key="6">
    <source>
        <dbReference type="ARBA" id="ARBA00023180"/>
    </source>
</evidence>
<organism evidence="9 10">
    <name type="scientific">Hypothenemus hampei</name>
    <name type="common">Coffee berry borer</name>
    <dbReference type="NCBI Taxonomy" id="57062"/>
    <lineage>
        <taxon>Eukaryota</taxon>
        <taxon>Metazoa</taxon>
        <taxon>Ecdysozoa</taxon>
        <taxon>Arthropoda</taxon>
        <taxon>Hexapoda</taxon>
        <taxon>Insecta</taxon>
        <taxon>Pterygota</taxon>
        <taxon>Neoptera</taxon>
        <taxon>Endopterygota</taxon>
        <taxon>Coleoptera</taxon>
        <taxon>Polyphaga</taxon>
        <taxon>Cucujiformia</taxon>
        <taxon>Curculionidae</taxon>
        <taxon>Scolytinae</taxon>
        <taxon>Hypothenemus</taxon>
    </lineage>
</organism>
<feature type="transmembrane region" description="Helical" evidence="7">
    <location>
        <begin position="109"/>
        <end position="131"/>
    </location>
</feature>
<feature type="transmembrane region" description="Helical" evidence="7">
    <location>
        <begin position="137"/>
        <end position="163"/>
    </location>
</feature>
<dbReference type="AlphaFoldDB" id="A0ABD1EY64"/>
<keyword evidence="8" id="KW-0732">Signal</keyword>
<dbReference type="Pfam" id="PF10268">
    <property type="entry name" value="Tmemb_161AB"/>
    <property type="match status" value="1"/>
</dbReference>
<evidence type="ECO:0000256" key="3">
    <source>
        <dbReference type="ARBA" id="ARBA00022692"/>
    </source>
</evidence>
<comment type="similarity">
    <text evidence="2">Belongs to the TMEM161 family.</text>
</comment>
<keyword evidence="4 7" id="KW-1133">Transmembrane helix</keyword>
<evidence type="ECO:0000256" key="1">
    <source>
        <dbReference type="ARBA" id="ARBA00004141"/>
    </source>
</evidence>
<evidence type="ECO:0000313" key="9">
    <source>
        <dbReference type="EMBL" id="KAL1505843.1"/>
    </source>
</evidence>
<dbReference type="PANTHER" id="PTHR13624">
    <property type="entry name" value="RE42071P"/>
    <property type="match status" value="1"/>
</dbReference>
<evidence type="ECO:0008006" key="11">
    <source>
        <dbReference type="Google" id="ProtNLM"/>
    </source>
</evidence>
<keyword evidence="3 7" id="KW-0812">Transmembrane</keyword>
<feature type="transmembrane region" description="Helical" evidence="7">
    <location>
        <begin position="273"/>
        <end position="290"/>
    </location>
</feature>
<feature type="transmembrane region" description="Helical" evidence="7">
    <location>
        <begin position="454"/>
        <end position="478"/>
    </location>
</feature>
<comment type="caution">
    <text evidence="9">The sequence shown here is derived from an EMBL/GenBank/DDBJ whole genome shotgun (WGS) entry which is preliminary data.</text>
</comment>
<dbReference type="GO" id="GO:0016020">
    <property type="term" value="C:membrane"/>
    <property type="evidence" value="ECO:0007669"/>
    <property type="project" value="UniProtKB-SubCell"/>
</dbReference>
<accession>A0ABD1EY64</accession>
<feature type="transmembrane region" description="Helical" evidence="7">
    <location>
        <begin position="318"/>
        <end position="339"/>
    </location>
</feature>
<evidence type="ECO:0000256" key="5">
    <source>
        <dbReference type="ARBA" id="ARBA00023136"/>
    </source>
</evidence>
<feature type="transmembrane region" description="Helical" evidence="7">
    <location>
        <begin position="372"/>
        <end position="397"/>
    </location>
</feature>
<dbReference type="Proteomes" id="UP001566132">
    <property type="component" value="Unassembled WGS sequence"/>
</dbReference>
<keyword evidence="10" id="KW-1185">Reference proteome</keyword>
<evidence type="ECO:0000313" key="10">
    <source>
        <dbReference type="Proteomes" id="UP001566132"/>
    </source>
</evidence>
<dbReference type="EMBL" id="JBDJPC010000004">
    <property type="protein sequence ID" value="KAL1505843.1"/>
    <property type="molecule type" value="Genomic_DNA"/>
</dbReference>
<comment type="subcellular location">
    <subcellularLocation>
        <location evidence="1">Membrane</location>
        <topology evidence="1">Multi-pass membrane protein</topology>
    </subcellularLocation>
</comment>
<feature type="transmembrane region" description="Helical" evidence="7">
    <location>
        <begin position="175"/>
        <end position="192"/>
    </location>
</feature>
<sequence>MALLGAQLVITLVMISIIQKLGPHFSFAKWLICSTGLVRYLYPTNDELKQLANIPKDKPKSKKNLKGISNGKNTPDKFHIDKSLDVQLETAKVTYLDVIHLRYYSEYQWLVDFSLYALIVYITTETYQIWFPLKDEVNLSIIWCFLVVLFAIKLLLSLTVQYFKGEESVGERSTCIVMAFIYLLVAMVVLIIDENTLEIGLEQAYTTFNQSAAAFLNKQGLNSSGPASKIVIKFFIAIWCSILGAIVTFPGMRIAKMHWDLLKYFRENRIKQLLLNITFALPFLLVVLWIKPVARDYVTVRIFSGRSEPLISEASFEIARLIAIIITIIIKIYLTPWYLQAYLDMAYHRIEEQKKEAGRITNIEYQKKIAAVFYYLCVVALQYLAPLIICLFLSLMYKTLGEFQWAELFSGPSNECSLKDQSESIVDSIASTMKNESNPEVTEDFFLTMDNLKAIFFTPVILKGIFGFATWWCCFIYFTTTSLGLIYQSYFSII</sequence>
<gene>
    <name evidence="9" type="ORF">ABEB36_005306</name>
</gene>
<evidence type="ECO:0000256" key="7">
    <source>
        <dbReference type="SAM" id="Phobius"/>
    </source>
</evidence>
<name>A0ABD1EY64_HYPHA</name>
<evidence type="ECO:0000256" key="2">
    <source>
        <dbReference type="ARBA" id="ARBA00009706"/>
    </source>
</evidence>
<dbReference type="PANTHER" id="PTHR13624:SF6">
    <property type="entry name" value="EMEI"/>
    <property type="match status" value="1"/>
</dbReference>
<feature type="transmembrane region" description="Helical" evidence="7">
    <location>
        <begin position="230"/>
        <end position="252"/>
    </location>
</feature>
<proteinExistence type="inferred from homology"/>
<protein>
    <recommendedName>
        <fullName evidence="11">Transmembrane protein 161B</fullName>
    </recommendedName>
</protein>
<evidence type="ECO:0000256" key="8">
    <source>
        <dbReference type="SAM" id="SignalP"/>
    </source>
</evidence>
<feature type="chain" id="PRO_5044849849" description="Transmembrane protein 161B" evidence="8">
    <location>
        <begin position="21"/>
        <end position="494"/>
    </location>
</feature>
<dbReference type="InterPro" id="IPR019395">
    <property type="entry name" value="Transmembrane_161A/B"/>
</dbReference>
<keyword evidence="6" id="KW-0325">Glycoprotein</keyword>
<feature type="signal peptide" evidence="8">
    <location>
        <begin position="1"/>
        <end position="20"/>
    </location>
</feature>
<keyword evidence="5 7" id="KW-0472">Membrane</keyword>